<sequence length="164" mass="17564">MKRERARAALARTVLTRVVAAGGLLSLAACAGGGSGHGWHGAVQCAPYARQVTHVQLSGAAASWWGQAQGRYPRTHAPRTGAVLVFRATGRLPDGHVSVVRAVRSPREVLVDQANWVPGRVGRGEPVVDVSARNDWSRVKVWWSPIHDMGKTVYPAYGFILPAG</sequence>
<dbReference type="SUPFAM" id="SSF54001">
    <property type="entry name" value="Cysteine proteinases"/>
    <property type="match status" value="1"/>
</dbReference>
<dbReference type="Pfam" id="PF05257">
    <property type="entry name" value="CHAP"/>
    <property type="match status" value="1"/>
</dbReference>
<dbReference type="EMBL" id="BANJ01000032">
    <property type="protein sequence ID" value="GAN99789.1"/>
    <property type="molecule type" value="Genomic_DNA"/>
</dbReference>
<dbReference type="InterPro" id="IPR038765">
    <property type="entry name" value="Papain-like_cys_pep_sf"/>
</dbReference>
<dbReference type="PROSITE" id="PS51257">
    <property type="entry name" value="PROKAR_LIPOPROTEIN"/>
    <property type="match status" value="1"/>
</dbReference>
<gene>
    <name evidence="3" type="ORF">Gxy13693_032_049</name>
</gene>
<accession>A0A0D6Q8N7</accession>
<dbReference type="Proteomes" id="UP000032683">
    <property type="component" value="Unassembled WGS sequence"/>
</dbReference>
<evidence type="ECO:0000256" key="1">
    <source>
        <dbReference type="SAM" id="SignalP"/>
    </source>
</evidence>
<feature type="chain" id="PRO_5002310550" description="Peptidase C51 domain-containing protein" evidence="1">
    <location>
        <begin position="32"/>
        <end position="164"/>
    </location>
</feature>
<proteinExistence type="predicted"/>
<protein>
    <recommendedName>
        <fullName evidence="2">Peptidase C51 domain-containing protein</fullName>
    </recommendedName>
</protein>
<dbReference type="AlphaFoldDB" id="A0A0D6Q8N7"/>
<evidence type="ECO:0000313" key="4">
    <source>
        <dbReference type="Proteomes" id="UP000032683"/>
    </source>
</evidence>
<keyword evidence="1" id="KW-0732">Signal</keyword>
<dbReference type="PROSITE" id="PS50911">
    <property type="entry name" value="CHAP"/>
    <property type="match status" value="1"/>
</dbReference>
<feature type="domain" description="Peptidase C51" evidence="2">
    <location>
        <begin position="20"/>
        <end position="145"/>
    </location>
</feature>
<comment type="caution">
    <text evidence="3">The sequence shown here is derived from an EMBL/GenBank/DDBJ whole genome shotgun (WGS) entry which is preliminary data.</text>
</comment>
<feature type="signal peptide" evidence="1">
    <location>
        <begin position="1"/>
        <end position="31"/>
    </location>
</feature>
<evidence type="ECO:0000313" key="3">
    <source>
        <dbReference type="EMBL" id="GAN99789.1"/>
    </source>
</evidence>
<dbReference type="Gene3D" id="3.90.1720.10">
    <property type="entry name" value="endopeptidase domain like (from Nostoc punctiforme)"/>
    <property type="match status" value="1"/>
</dbReference>
<evidence type="ECO:0000259" key="2">
    <source>
        <dbReference type="PROSITE" id="PS50911"/>
    </source>
</evidence>
<dbReference type="InterPro" id="IPR007921">
    <property type="entry name" value="CHAP_dom"/>
</dbReference>
<organism evidence="3 4">
    <name type="scientific">Komagataeibacter xylinus NBRC 13693</name>
    <dbReference type="NCBI Taxonomy" id="1234668"/>
    <lineage>
        <taxon>Bacteria</taxon>
        <taxon>Pseudomonadati</taxon>
        <taxon>Pseudomonadota</taxon>
        <taxon>Alphaproteobacteria</taxon>
        <taxon>Acetobacterales</taxon>
        <taxon>Acetobacteraceae</taxon>
        <taxon>Komagataeibacter</taxon>
    </lineage>
</organism>
<dbReference type="GeneID" id="79188646"/>
<dbReference type="RefSeq" id="WP_048856302.1">
    <property type="nucleotide sequence ID" value="NZ_BANJ01000032.1"/>
</dbReference>
<reference evidence="3 4" key="1">
    <citation type="submission" date="2012-11" db="EMBL/GenBank/DDBJ databases">
        <title>Whole genome sequence of Gluconacetobacter xylinus NBRC 13693.</title>
        <authorList>
            <person name="Azuma Y."/>
            <person name="Higashiura N."/>
            <person name="Hirakawa H."/>
            <person name="Matsushita K."/>
        </authorList>
    </citation>
    <scope>NUCLEOTIDE SEQUENCE [LARGE SCALE GENOMIC DNA]</scope>
    <source>
        <strain evidence="3 4">NBRC 13693</strain>
    </source>
</reference>
<name>A0A0D6Q8N7_KOMXY</name>